<reference evidence="7" key="1">
    <citation type="journal article" date="2024" name="IScience">
        <title>Strigolactones Initiate the Formation of Haustorium-like Structures in Castilleja.</title>
        <authorList>
            <person name="Buerger M."/>
            <person name="Peterson D."/>
            <person name="Chory J."/>
        </authorList>
    </citation>
    <scope>NUCLEOTIDE SEQUENCE [LARGE SCALE GENOMIC DNA]</scope>
</reference>
<sequence>MEAQLICSSSFLSRLPQSSKLISINVKRPMIKAKLPFSTFNPILIKLFHKHTAQKSDQIPINNSLSSKQLAHDINYVRNKNHFSFLVDNILNKFDDLISTFFDDLPLHSGIDPKQVLTDNYEPVDEYPPTPCPVVEGSLPSCLDGAYIRNGPNPRFVPNGPYHLFDGDGMLHVVKISKGKAMFCCRYVKTHKYQVESEIGYSVIPSLMAGFNSPTASVARAIFLIAFRVLIARQFDPVRHGFGVANTSVALLAGRLFAMCESDLPYEIKVTEDGDVVTLGRHGFNSNEASFARMTAHPKIDIKTGDTFAYRYGPIRPFLTFHRIDNNGSKQKDVPIFSKKDCTVVHDFGITESYAVFPDSQLVINPTWVLSGRDSLLGVDSRKIPRVGIIPKYTEDGGEMRWIDVPGLNMFHLINAWEEDGGKTIVMVVTNSWKVEHVIEKIECSDLTLEKVTIDVKSKRVKRRSLSAPGRRHEFGTINPAYANKKNRYVYSAVIDGRAFVGVEKFDLSLTDGDCTVARRLYGPGSFSGESLFVAREPDNPTADEDDGYLITYVHDKNIQESRYLVMDAKSPNLC</sequence>
<accession>A0ABD3DW24</accession>
<feature type="binding site" evidence="5">
    <location>
        <position position="412"/>
    </location>
    <ligand>
        <name>Fe cation</name>
        <dbReference type="ChEBI" id="CHEBI:24875"/>
        <note>catalytic</note>
    </ligand>
</feature>
<dbReference type="PANTHER" id="PTHR10543">
    <property type="entry name" value="BETA-CAROTENE DIOXYGENASE"/>
    <property type="match status" value="1"/>
</dbReference>
<protein>
    <submittedName>
        <fullName evidence="6">Ccd4,nced4</fullName>
        <ecNumber evidence="6">1.13.11.51</ecNumber>
    </submittedName>
</protein>
<comment type="caution">
    <text evidence="6">The sequence shown here is derived from an EMBL/GenBank/DDBJ whole genome shotgun (WGS) entry which is preliminary data.</text>
</comment>
<evidence type="ECO:0000313" key="7">
    <source>
        <dbReference type="Proteomes" id="UP001632038"/>
    </source>
</evidence>
<dbReference type="InterPro" id="IPR004294">
    <property type="entry name" value="Carotenoid_Oase"/>
</dbReference>
<keyword evidence="3" id="KW-0223">Dioxygenase</keyword>
<keyword evidence="2 5" id="KW-0479">Metal-binding</keyword>
<evidence type="ECO:0000256" key="1">
    <source>
        <dbReference type="ARBA" id="ARBA00006787"/>
    </source>
</evidence>
<evidence type="ECO:0000256" key="5">
    <source>
        <dbReference type="PIRSR" id="PIRSR604294-1"/>
    </source>
</evidence>
<evidence type="ECO:0000256" key="2">
    <source>
        <dbReference type="ARBA" id="ARBA00022723"/>
    </source>
</evidence>
<dbReference type="EC" id="1.13.11.51" evidence="6"/>
<dbReference type="GO" id="GO:0045549">
    <property type="term" value="F:9-cis-epoxycarotenoid dioxygenase activity"/>
    <property type="evidence" value="ECO:0007669"/>
    <property type="project" value="UniProtKB-EC"/>
</dbReference>
<evidence type="ECO:0000256" key="4">
    <source>
        <dbReference type="ARBA" id="ARBA00023004"/>
    </source>
</evidence>
<proteinExistence type="inferred from homology"/>
<dbReference type="AlphaFoldDB" id="A0ABD3DW24"/>
<gene>
    <name evidence="6" type="primary">CCD4a_4</name>
    <name evidence="6" type="ORF">CASFOL_010982</name>
</gene>
<keyword evidence="6" id="KW-0560">Oxidoreductase</keyword>
<keyword evidence="7" id="KW-1185">Reference proteome</keyword>
<organism evidence="6 7">
    <name type="scientific">Castilleja foliolosa</name>
    <dbReference type="NCBI Taxonomy" id="1961234"/>
    <lineage>
        <taxon>Eukaryota</taxon>
        <taxon>Viridiplantae</taxon>
        <taxon>Streptophyta</taxon>
        <taxon>Embryophyta</taxon>
        <taxon>Tracheophyta</taxon>
        <taxon>Spermatophyta</taxon>
        <taxon>Magnoliopsida</taxon>
        <taxon>eudicotyledons</taxon>
        <taxon>Gunneridae</taxon>
        <taxon>Pentapetalae</taxon>
        <taxon>asterids</taxon>
        <taxon>lamiids</taxon>
        <taxon>Lamiales</taxon>
        <taxon>Orobanchaceae</taxon>
        <taxon>Pedicularideae</taxon>
        <taxon>Castillejinae</taxon>
        <taxon>Castilleja</taxon>
    </lineage>
</organism>
<dbReference type="PANTHER" id="PTHR10543:SF46">
    <property type="entry name" value="CAROTENOID CLEAVAGE DIOXYGENASE 4, CHLOROPLASTIC-RELATED"/>
    <property type="match status" value="1"/>
</dbReference>
<comment type="similarity">
    <text evidence="1">Belongs to the carotenoid oxygenase family.</text>
</comment>
<feature type="binding site" evidence="5">
    <location>
        <position position="297"/>
    </location>
    <ligand>
        <name>Fe cation</name>
        <dbReference type="ChEBI" id="CHEBI:24875"/>
        <note>catalytic</note>
    </ligand>
</feature>
<name>A0ABD3DW24_9LAMI</name>
<dbReference type="EMBL" id="JAVIJP010000013">
    <property type="protein sequence ID" value="KAL3645802.1"/>
    <property type="molecule type" value="Genomic_DNA"/>
</dbReference>
<keyword evidence="4 5" id="KW-0408">Iron</keyword>
<feature type="binding site" evidence="5">
    <location>
        <position position="346"/>
    </location>
    <ligand>
        <name>Fe cation</name>
        <dbReference type="ChEBI" id="CHEBI:24875"/>
        <note>catalytic</note>
    </ligand>
</feature>
<dbReference type="GO" id="GO:0046872">
    <property type="term" value="F:metal ion binding"/>
    <property type="evidence" value="ECO:0007669"/>
    <property type="project" value="UniProtKB-KW"/>
</dbReference>
<evidence type="ECO:0000313" key="6">
    <source>
        <dbReference type="EMBL" id="KAL3645802.1"/>
    </source>
</evidence>
<evidence type="ECO:0000256" key="3">
    <source>
        <dbReference type="ARBA" id="ARBA00022964"/>
    </source>
</evidence>
<comment type="cofactor">
    <cofactor evidence="5">
        <name>Fe(2+)</name>
        <dbReference type="ChEBI" id="CHEBI:29033"/>
    </cofactor>
    <text evidence="5">Binds 1 Fe(2+) ion per subunit.</text>
</comment>
<dbReference type="Proteomes" id="UP001632038">
    <property type="component" value="Unassembled WGS sequence"/>
</dbReference>
<dbReference type="Pfam" id="PF03055">
    <property type="entry name" value="RPE65"/>
    <property type="match status" value="1"/>
</dbReference>